<accession>A0A3G9GG57</accession>
<dbReference type="KEGG" id="amah:DLM_2753"/>
<evidence type="ECO:0000256" key="4">
    <source>
        <dbReference type="ARBA" id="ARBA00023471"/>
    </source>
</evidence>
<keyword evidence="1" id="KW-0456">Lyase</keyword>
<dbReference type="InterPro" id="IPR053953">
    <property type="entry name" value="NirdL-like_HTH"/>
</dbReference>
<dbReference type="Pfam" id="PF22451">
    <property type="entry name" value="NirdL-like_HTH"/>
    <property type="match status" value="1"/>
</dbReference>
<evidence type="ECO:0000256" key="1">
    <source>
        <dbReference type="ARBA" id="ARBA00023239"/>
    </source>
</evidence>
<feature type="domain" description="Siroheme decarboxylase NirL-like HTH" evidence="7">
    <location>
        <begin position="181"/>
        <end position="226"/>
    </location>
</feature>
<dbReference type="InterPro" id="IPR040523">
    <property type="entry name" value="AsnC_trans_reg2"/>
</dbReference>
<evidence type="ECO:0000256" key="2">
    <source>
        <dbReference type="ARBA" id="ARBA00023444"/>
    </source>
</evidence>
<reference evidence="9" key="1">
    <citation type="journal article" date="2017" name="Biotechnol. Biofuels">
        <title>Evaluation of environmental bacterial communities as a factor affecting the growth of duckweed Lemna minor.</title>
        <authorList>
            <person name="Ishizawa H."/>
            <person name="Kuroda M."/>
            <person name="Morikawa M."/>
            <person name="Ike M."/>
        </authorList>
    </citation>
    <scope>NUCLEOTIDE SEQUENCE [LARGE SCALE GENOMIC DNA]</scope>
    <source>
        <strain evidence="9">H3</strain>
    </source>
</reference>
<evidence type="ECO:0000259" key="7">
    <source>
        <dbReference type="Pfam" id="PF22451"/>
    </source>
</evidence>
<feature type="domain" description="Siroheme decarboxylase AsnC-like ligand binding" evidence="6">
    <location>
        <begin position="76"/>
        <end position="149"/>
    </location>
</feature>
<comment type="pathway">
    <text evidence="2">Porphyrin-containing compound metabolism.</text>
</comment>
<evidence type="ECO:0000313" key="9">
    <source>
        <dbReference type="Proteomes" id="UP000198290"/>
    </source>
</evidence>
<organism evidence="8 9">
    <name type="scientific">Aquitalea magnusonii</name>
    <dbReference type="NCBI Taxonomy" id="332411"/>
    <lineage>
        <taxon>Bacteria</taxon>
        <taxon>Pseudomonadati</taxon>
        <taxon>Pseudomonadota</taxon>
        <taxon>Betaproteobacteria</taxon>
        <taxon>Neisseriales</taxon>
        <taxon>Chromobacteriaceae</taxon>
        <taxon>Aquitalea</taxon>
    </lineage>
</organism>
<feature type="domain" description="Siroheme decarboxylase AsnC-like ligand binding" evidence="6">
    <location>
        <begin position="237"/>
        <end position="324"/>
    </location>
</feature>
<reference evidence="8 9" key="2">
    <citation type="journal article" date="2017" name="Genome Announc.">
        <title>Draft genome sequence of Aquitalea magnusonii strain H3, a plant growth-promoting bacterium of duckweed Lemna minor.</title>
        <authorList>
            <person name="Ishizawa H."/>
            <person name="Kuroda M."/>
            <person name="Ike M."/>
        </authorList>
    </citation>
    <scope>NUCLEOTIDE SEQUENCE [LARGE SCALE GENOMIC DNA]</scope>
    <source>
        <strain evidence="8 9">H3</strain>
    </source>
</reference>
<evidence type="ECO:0000259" key="6">
    <source>
        <dbReference type="Pfam" id="PF17805"/>
    </source>
</evidence>
<dbReference type="PANTHER" id="PTHR43413:SF1">
    <property type="entry name" value="SIROHEME DECARBOXYLASE NIRL SUBUNIT"/>
    <property type="match status" value="1"/>
</dbReference>
<dbReference type="Proteomes" id="UP000198290">
    <property type="component" value="Chromosome"/>
</dbReference>
<evidence type="ECO:0000256" key="5">
    <source>
        <dbReference type="ARBA" id="ARBA00048470"/>
    </source>
</evidence>
<dbReference type="EMBL" id="AP018823">
    <property type="protein sequence ID" value="BBF86354.1"/>
    <property type="molecule type" value="Genomic_DNA"/>
</dbReference>
<dbReference type="GO" id="GO:0016829">
    <property type="term" value="F:lyase activity"/>
    <property type="evidence" value="ECO:0007669"/>
    <property type="project" value="UniProtKB-KW"/>
</dbReference>
<comment type="similarity">
    <text evidence="3">Belongs to the Ahb/Nir family.</text>
</comment>
<evidence type="ECO:0000313" key="8">
    <source>
        <dbReference type="EMBL" id="BBF86354.1"/>
    </source>
</evidence>
<evidence type="ECO:0000256" key="3">
    <source>
        <dbReference type="ARBA" id="ARBA00023457"/>
    </source>
</evidence>
<dbReference type="InterPro" id="IPR050684">
    <property type="entry name" value="HTH-Siroheme_Decarb"/>
</dbReference>
<dbReference type="PANTHER" id="PTHR43413">
    <property type="entry name" value="TRANSCRIPTIONAL REGULATOR, ASNC FAMILY"/>
    <property type="match status" value="1"/>
</dbReference>
<dbReference type="Gene3D" id="3.30.70.3460">
    <property type="match status" value="2"/>
</dbReference>
<name>A0A3G9GG57_9NEIS</name>
<keyword evidence="9" id="KW-1185">Reference proteome</keyword>
<proteinExistence type="inferred from homology"/>
<reference evidence="9" key="3">
    <citation type="journal article" date="2017" name="Plant Physiol. Biochem.">
        <title>Differential oxidative and antioxidative response of duckweed Lemna minor toward plant growth promoting/inhibiting bacteria.</title>
        <authorList>
            <person name="Ishizawa H."/>
            <person name="Kuroda M."/>
            <person name="Morikawa M."/>
            <person name="Ike M."/>
        </authorList>
    </citation>
    <scope>NUCLEOTIDE SEQUENCE [LARGE SCALE GENOMIC DNA]</scope>
    <source>
        <strain evidence="9">H3</strain>
    </source>
</reference>
<sequence>MMPDLPSPGVLPPRSLQALDRCQKQFPLSATPFADMAALLGDGWSASALLQLLQSARQAGLLSRLGAVFAPNTVGSSTLAALAVPPERLDAVAAFVSSHAEVNHNYQRDHHFNLWFVVTASDAAAVAEVLSRIHLATALVPLNLPLLHEYHIDLGFALDGSHAQRQPQRQPDPIRPDWRQQRLLAALRGGLPLQLHPFQLLASGCGLTEQEVLQQLQDWQAQGVLRRFGAVLRHAELGYRHNAMCVWQIDDAARRAAIACQLATEPAVTLCYERPARPPHWPYQLFCMIHASDAASLQAMLDDLIRRHGLQHYPHAVLPSLKRYTQRGACYGHHA</sequence>
<dbReference type="EC" id="4.1.1.111" evidence="4"/>
<gene>
    <name evidence="8" type="ORF">DLM_2753</name>
</gene>
<protein>
    <recommendedName>
        <fullName evidence="4">siroheme decarboxylase</fullName>
        <ecNumber evidence="4">4.1.1.111</ecNumber>
    </recommendedName>
</protein>
<comment type="catalytic activity">
    <reaction evidence="5">
        <text>siroheme + 2 H(+) = 12,18-didecarboxysiroheme + 2 CO2</text>
        <dbReference type="Rhea" id="RHEA:19093"/>
        <dbReference type="ChEBI" id="CHEBI:15378"/>
        <dbReference type="ChEBI" id="CHEBI:16526"/>
        <dbReference type="ChEBI" id="CHEBI:60052"/>
        <dbReference type="ChEBI" id="CHEBI:140497"/>
        <dbReference type="EC" id="4.1.1.111"/>
    </reaction>
</comment>
<dbReference type="Pfam" id="PF17805">
    <property type="entry name" value="AsnC_trans_reg2"/>
    <property type="match status" value="2"/>
</dbReference>
<dbReference type="STRING" id="332411.VI06_07995"/>
<dbReference type="AlphaFoldDB" id="A0A3G9GG57"/>